<feature type="transmembrane region" description="Helical" evidence="7">
    <location>
        <begin position="16"/>
        <end position="37"/>
    </location>
</feature>
<dbReference type="RefSeq" id="WP_004964821.1">
    <property type="nucleotide sequence ID" value="NZ_JBGMUT010000001.1"/>
</dbReference>
<keyword evidence="3" id="KW-1003">Cell membrane</keyword>
<dbReference type="PANTHER" id="PTHR34582">
    <property type="entry name" value="UPF0702 TRANSMEMBRANE PROTEIN YCAP"/>
    <property type="match status" value="1"/>
</dbReference>
<evidence type="ECO:0000313" key="9">
    <source>
        <dbReference type="EMBL" id="VDZ64729.1"/>
    </source>
</evidence>
<feature type="transmembrane region" description="Helical" evidence="7">
    <location>
        <begin position="75"/>
        <end position="95"/>
    </location>
</feature>
<keyword evidence="6 7" id="KW-0472">Membrane</keyword>
<sequence length="230" mass="26100">MRAFDIKRMAFDETSVAFLAEVAARSLFTFLLVFLFLKMSGRRGVRQMSLFEVLIILTLGSAAGDVTFYHDVPLLPVLTVFVSIMVLYRVSTFLMDRHRKVQDWMEGRALVLVDDGVFAWDTMRQENITHDEFFMELRQAGVEHLGQVRLAILEVNGGISVYFYPPDRVRPGLPVLPSQCVTAVDRVEQDGDFACSICGMIAPLLSTQQHQCPRCKNDRWIAALSHRRVG</sequence>
<keyword evidence="4 7" id="KW-0812">Transmembrane</keyword>
<evidence type="ECO:0000256" key="5">
    <source>
        <dbReference type="ARBA" id="ARBA00022989"/>
    </source>
</evidence>
<evidence type="ECO:0000256" key="7">
    <source>
        <dbReference type="SAM" id="Phobius"/>
    </source>
</evidence>
<feature type="domain" description="YetF C-terminal" evidence="8">
    <location>
        <begin position="97"/>
        <end position="162"/>
    </location>
</feature>
<keyword evidence="5 7" id="KW-1133">Transmembrane helix</keyword>
<dbReference type="InterPro" id="IPR007353">
    <property type="entry name" value="DUF421"/>
</dbReference>
<reference evidence="9 10" key="1">
    <citation type="submission" date="2018-12" db="EMBL/GenBank/DDBJ databases">
        <authorList>
            <consortium name="Pathogen Informatics"/>
        </authorList>
    </citation>
    <scope>NUCLEOTIDE SEQUENCE [LARGE SCALE GENOMIC DNA]</scope>
    <source>
        <strain evidence="9 10">NCTC11214</strain>
    </source>
</reference>
<comment type="subcellular location">
    <subcellularLocation>
        <location evidence="1">Cell membrane</location>
        <topology evidence="1">Multi-pass membrane protein</topology>
    </subcellularLocation>
</comment>
<gene>
    <name evidence="9" type="primary">yetF_3</name>
    <name evidence="9" type="ORF">NCTC11214_05124</name>
</gene>
<name>A0A3S4E703_SEROD</name>
<dbReference type="Gene3D" id="3.30.240.20">
    <property type="entry name" value="bsu07140 like domains"/>
    <property type="match status" value="1"/>
</dbReference>
<dbReference type="EMBL" id="LR134117">
    <property type="protein sequence ID" value="VDZ64729.1"/>
    <property type="molecule type" value="Genomic_DNA"/>
</dbReference>
<organism evidence="9 10">
    <name type="scientific">Serratia odorifera</name>
    <dbReference type="NCBI Taxonomy" id="618"/>
    <lineage>
        <taxon>Bacteria</taxon>
        <taxon>Pseudomonadati</taxon>
        <taxon>Pseudomonadota</taxon>
        <taxon>Gammaproteobacteria</taxon>
        <taxon>Enterobacterales</taxon>
        <taxon>Yersiniaceae</taxon>
        <taxon>Serratia</taxon>
    </lineage>
</organism>
<proteinExistence type="inferred from homology"/>
<comment type="similarity">
    <text evidence="2">Belongs to the UPF0702 family.</text>
</comment>
<evidence type="ECO:0000256" key="2">
    <source>
        <dbReference type="ARBA" id="ARBA00006448"/>
    </source>
</evidence>
<evidence type="ECO:0000313" key="10">
    <source>
        <dbReference type="Proteomes" id="UP000281391"/>
    </source>
</evidence>
<feature type="transmembrane region" description="Helical" evidence="7">
    <location>
        <begin position="49"/>
        <end position="69"/>
    </location>
</feature>
<dbReference type="AlphaFoldDB" id="A0A3S4E703"/>
<dbReference type="GO" id="GO:0005886">
    <property type="term" value="C:plasma membrane"/>
    <property type="evidence" value="ECO:0007669"/>
    <property type="project" value="UniProtKB-SubCell"/>
</dbReference>
<protein>
    <submittedName>
        <fullName evidence="9">Protein of uncharacterized function (DUF421)</fullName>
    </submittedName>
</protein>
<evidence type="ECO:0000256" key="3">
    <source>
        <dbReference type="ARBA" id="ARBA00022475"/>
    </source>
</evidence>
<dbReference type="Proteomes" id="UP000281391">
    <property type="component" value="Chromosome"/>
</dbReference>
<dbReference type="PANTHER" id="PTHR34582:SF6">
    <property type="entry name" value="UPF0702 TRANSMEMBRANE PROTEIN YCAP"/>
    <property type="match status" value="1"/>
</dbReference>
<dbReference type="KEGG" id="sof:NCTC11214_05124"/>
<evidence type="ECO:0000256" key="6">
    <source>
        <dbReference type="ARBA" id="ARBA00023136"/>
    </source>
</evidence>
<dbReference type="InterPro" id="IPR023090">
    <property type="entry name" value="UPF0702_alpha/beta_dom_sf"/>
</dbReference>
<evidence type="ECO:0000256" key="4">
    <source>
        <dbReference type="ARBA" id="ARBA00022692"/>
    </source>
</evidence>
<accession>A0A3S4E703</accession>
<evidence type="ECO:0000259" key="8">
    <source>
        <dbReference type="Pfam" id="PF04239"/>
    </source>
</evidence>
<evidence type="ECO:0000256" key="1">
    <source>
        <dbReference type="ARBA" id="ARBA00004651"/>
    </source>
</evidence>
<dbReference type="Pfam" id="PF04239">
    <property type="entry name" value="DUF421"/>
    <property type="match status" value="1"/>
</dbReference>